<dbReference type="PANTHER" id="PTHR30136:SF35">
    <property type="entry name" value="HTH-TYPE TRANSCRIPTIONAL REGULATOR RV1719"/>
    <property type="match status" value="1"/>
</dbReference>
<dbReference type="Proteomes" id="UP000255125">
    <property type="component" value="Unassembled WGS sequence"/>
</dbReference>
<keyword evidence="1" id="KW-0805">Transcription regulation</keyword>
<dbReference type="SMART" id="SM00346">
    <property type="entry name" value="HTH_ICLR"/>
    <property type="match status" value="1"/>
</dbReference>
<dbReference type="GO" id="GO:0045892">
    <property type="term" value="P:negative regulation of DNA-templated transcription"/>
    <property type="evidence" value="ECO:0007669"/>
    <property type="project" value="TreeGrafter"/>
</dbReference>
<dbReference type="PROSITE" id="PS51078">
    <property type="entry name" value="ICLR_ED"/>
    <property type="match status" value="1"/>
</dbReference>
<proteinExistence type="predicted"/>
<evidence type="ECO:0000256" key="2">
    <source>
        <dbReference type="ARBA" id="ARBA00023125"/>
    </source>
</evidence>
<dbReference type="OrthoDB" id="9807558at2"/>
<evidence type="ECO:0000259" key="4">
    <source>
        <dbReference type="PROSITE" id="PS51077"/>
    </source>
</evidence>
<dbReference type="SUPFAM" id="SSF46785">
    <property type="entry name" value="Winged helix' DNA-binding domain"/>
    <property type="match status" value="1"/>
</dbReference>
<dbReference type="RefSeq" id="WP_115284270.1">
    <property type="nucleotide sequence ID" value="NZ_UGUS01000002.1"/>
</dbReference>
<evidence type="ECO:0000256" key="1">
    <source>
        <dbReference type="ARBA" id="ARBA00023015"/>
    </source>
</evidence>
<sequence>MSSDPTLESKNGGIQVIARAAAVMRALGDNPKGLSLAAIAHIVELPRSTVQRIITALEQEHLVESLGARGGFRLGPALGQLINQTQSDIISVVRPFISELSLLLGESITLASLIGDKIYVVERIVSERELRVVFPIGIQPPSYSTASGKVLLAGLNSEAVIALLPESLPKLTPTTLDKAALLAQLEEIRARGVAHDQEEYIEGICSIAVSINTYLGNYAISVVAPASRTHVRIESFEVALLECKQGIERMIGSPRLPIREN</sequence>
<evidence type="ECO:0000313" key="7">
    <source>
        <dbReference type="Proteomes" id="UP000255125"/>
    </source>
</evidence>
<reference evidence="6 7" key="1">
    <citation type="submission" date="2018-06" db="EMBL/GenBank/DDBJ databases">
        <authorList>
            <consortium name="Pathogen Informatics"/>
            <person name="Doyle S."/>
        </authorList>
    </citation>
    <scope>NUCLEOTIDE SEQUENCE [LARGE SCALE GENOMIC DNA]</scope>
    <source>
        <strain evidence="6 7">NCTC10392</strain>
    </source>
</reference>
<dbReference type="InterPro" id="IPR036390">
    <property type="entry name" value="WH_DNA-bd_sf"/>
</dbReference>
<accession>A0A379IF95</accession>
<keyword evidence="3" id="KW-0804">Transcription</keyword>
<dbReference type="EMBL" id="UGUS01000002">
    <property type="protein sequence ID" value="SUD31469.1"/>
    <property type="molecule type" value="Genomic_DNA"/>
</dbReference>
<feature type="domain" description="IclR-ED" evidence="5">
    <location>
        <begin position="70"/>
        <end position="253"/>
    </location>
</feature>
<dbReference type="InterPro" id="IPR029016">
    <property type="entry name" value="GAF-like_dom_sf"/>
</dbReference>
<gene>
    <name evidence="6" type="primary">ttgV</name>
    <name evidence="6" type="ORF">NCTC10392_03400</name>
</gene>
<dbReference type="PANTHER" id="PTHR30136">
    <property type="entry name" value="HELIX-TURN-HELIX TRANSCRIPTIONAL REGULATOR, ICLR FAMILY"/>
    <property type="match status" value="1"/>
</dbReference>
<dbReference type="InterPro" id="IPR050707">
    <property type="entry name" value="HTH_MetabolicPath_Reg"/>
</dbReference>
<name>A0A379IF95_PSEFL</name>
<dbReference type="Pfam" id="PF01614">
    <property type="entry name" value="IclR_C"/>
    <property type="match status" value="1"/>
</dbReference>
<evidence type="ECO:0000256" key="3">
    <source>
        <dbReference type="ARBA" id="ARBA00023163"/>
    </source>
</evidence>
<dbReference type="PROSITE" id="PS51077">
    <property type="entry name" value="HTH_ICLR"/>
    <property type="match status" value="1"/>
</dbReference>
<dbReference type="SUPFAM" id="SSF55781">
    <property type="entry name" value="GAF domain-like"/>
    <property type="match status" value="1"/>
</dbReference>
<dbReference type="Gene3D" id="1.10.10.10">
    <property type="entry name" value="Winged helix-like DNA-binding domain superfamily/Winged helix DNA-binding domain"/>
    <property type="match status" value="1"/>
</dbReference>
<dbReference type="Gene3D" id="3.30.450.40">
    <property type="match status" value="1"/>
</dbReference>
<dbReference type="AlphaFoldDB" id="A0A379IF95"/>
<dbReference type="GO" id="GO:0003700">
    <property type="term" value="F:DNA-binding transcription factor activity"/>
    <property type="evidence" value="ECO:0007669"/>
    <property type="project" value="TreeGrafter"/>
</dbReference>
<keyword evidence="2" id="KW-0238">DNA-binding</keyword>
<feature type="domain" description="HTH iclR-type" evidence="4">
    <location>
        <begin position="14"/>
        <end position="76"/>
    </location>
</feature>
<dbReference type="InterPro" id="IPR014757">
    <property type="entry name" value="Tscrpt_reg_IclR_C"/>
</dbReference>
<organism evidence="6 7">
    <name type="scientific">Pseudomonas fluorescens</name>
    <dbReference type="NCBI Taxonomy" id="294"/>
    <lineage>
        <taxon>Bacteria</taxon>
        <taxon>Pseudomonadati</taxon>
        <taxon>Pseudomonadota</taxon>
        <taxon>Gammaproteobacteria</taxon>
        <taxon>Pseudomonadales</taxon>
        <taxon>Pseudomonadaceae</taxon>
        <taxon>Pseudomonas</taxon>
    </lineage>
</organism>
<dbReference type="InterPro" id="IPR005471">
    <property type="entry name" value="Tscrpt_reg_IclR_N"/>
</dbReference>
<evidence type="ECO:0000259" key="5">
    <source>
        <dbReference type="PROSITE" id="PS51078"/>
    </source>
</evidence>
<protein>
    <submittedName>
        <fullName evidence="6">Regulatory protein, IclR</fullName>
    </submittedName>
</protein>
<dbReference type="Pfam" id="PF09339">
    <property type="entry name" value="HTH_IclR"/>
    <property type="match status" value="1"/>
</dbReference>
<dbReference type="InterPro" id="IPR036388">
    <property type="entry name" value="WH-like_DNA-bd_sf"/>
</dbReference>
<evidence type="ECO:0000313" key="6">
    <source>
        <dbReference type="EMBL" id="SUD31469.1"/>
    </source>
</evidence>
<dbReference type="GO" id="GO:0003677">
    <property type="term" value="F:DNA binding"/>
    <property type="evidence" value="ECO:0007669"/>
    <property type="project" value="UniProtKB-KW"/>
</dbReference>